<organism evidence="2 3">
    <name type="scientific">Allacma fusca</name>
    <dbReference type="NCBI Taxonomy" id="39272"/>
    <lineage>
        <taxon>Eukaryota</taxon>
        <taxon>Metazoa</taxon>
        <taxon>Ecdysozoa</taxon>
        <taxon>Arthropoda</taxon>
        <taxon>Hexapoda</taxon>
        <taxon>Collembola</taxon>
        <taxon>Symphypleona</taxon>
        <taxon>Sminthuridae</taxon>
        <taxon>Allacma</taxon>
    </lineage>
</organism>
<dbReference type="Proteomes" id="UP000708208">
    <property type="component" value="Unassembled WGS sequence"/>
</dbReference>
<protein>
    <submittedName>
        <fullName evidence="2">Uncharacterized protein</fullName>
    </submittedName>
</protein>
<feature type="region of interest" description="Disordered" evidence="1">
    <location>
        <begin position="1"/>
        <end position="87"/>
    </location>
</feature>
<feature type="non-terminal residue" evidence="2">
    <location>
        <position position="1"/>
    </location>
</feature>
<evidence type="ECO:0000313" key="2">
    <source>
        <dbReference type="EMBL" id="CAG7722839.1"/>
    </source>
</evidence>
<reference evidence="2" key="1">
    <citation type="submission" date="2021-06" db="EMBL/GenBank/DDBJ databases">
        <authorList>
            <person name="Hodson N. C."/>
            <person name="Mongue J. A."/>
            <person name="Jaron S. K."/>
        </authorList>
    </citation>
    <scope>NUCLEOTIDE SEQUENCE</scope>
</reference>
<evidence type="ECO:0000313" key="3">
    <source>
        <dbReference type="Proteomes" id="UP000708208"/>
    </source>
</evidence>
<sequence>LRPVTTKNPYELFNELSESETKEDDGQGGDNENCGNRSVDSSKIDDDSNVAKKKKKKRKGRNKNNLTSSDYEGMEDEVRSSKNSENLATTTAVADSIISPANEEFKKIFTLEYRYLNTEYELKKIFGTKALSLERG</sequence>
<feature type="compositionally biased region" description="Acidic residues" evidence="1">
    <location>
        <begin position="17"/>
        <end position="27"/>
    </location>
</feature>
<proteinExistence type="predicted"/>
<gene>
    <name evidence="2" type="ORF">AFUS01_LOCUS11950</name>
</gene>
<keyword evidence="3" id="KW-1185">Reference proteome</keyword>
<dbReference type="EMBL" id="CAJVCH010092860">
    <property type="protein sequence ID" value="CAG7722839.1"/>
    <property type="molecule type" value="Genomic_DNA"/>
</dbReference>
<comment type="caution">
    <text evidence="2">The sequence shown here is derived from an EMBL/GenBank/DDBJ whole genome shotgun (WGS) entry which is preliminary data.</text>
</comment>
<evidence type="ECO:0000256" key="1">
    <source>
        <dbReference type="SAM" id="MobiDB-lite"/>
    </source>
</evidence>
<dbReference type="AlphaFoldDB" id="A0A8J2NWM8"/>
<name>A0A8J2NWM8_9HEXA</name>
<feature type="compositionally biased region" description="Basic residues" evidence="1">
    <location>
        <begin position="51"/>
        <end position="62"/>
    </location>
</feature>
<accession>A0A8J2NWM8</accession>
<feature type="compositionally biased region" description="Basic and acidic residues" evidence="1">
    <location>
        <begin position="40"/>
        <end position="50"/>
    </location>
</feature>